<dbReference type="Proteomes" id="UP001172457">
    <property type="component" value="Chromosome 6"/>
</dbReference>
<dbReference type="AlphaFoldDB" id="A0AA38T427"/>
<proteinExistence type="predicted"/>
<sequence length="67" mass="7885">MPCSAMQEELSKFIRNNVWFLMPRHRKRTIIGSKWIFINKFDEIGVVVNKARLMRQPTNFGSQVSDS</sequence>
<gene>
    <name evidence="1" type="ORF">OSB04_024174</name>
</gene>
<evidence type="ECO:0000313" key="2">
    <source>
        <dbReference type="Proteomes" id="UP001172457"/>
    </source>
</evidence>
<reference evidence="1" key="1">
    <citation type="submission" date="2023-03" db="EMBL/GenBank/DDBJ databases">
        <title>Chromosome-scale reference genome and RAD-based genetic map of yellow starthistle (Centaurea solstitialis) reveal putative structural variation and QTLs associated with invader traits.</title>
        <authorList>
            <person name="Reatini B."/>
            <person name="Cang F.A."/>
            <person name="Jiang Q."/>
            <person name="Mckibben M.T.W."/>
            <person name="Barker M.S."/>
            <person name="Rieseberg L.H."/>
            <person name="Dlugosch K.M."/>
        </authorList>
    </citation>
    <scope>NUCLEOTIDE SEQUENCE</scope>
    <source>
        <strain evidence="1">CAN-66</strain>
        <tissue evidence="1">Leaf</tissue>
    </source>
</reference>
<organism evidence="1 2">
    <name type="scientific">Centaurea solstitialis</name>
    <name type="common">yellow star-thistle</name>
    <dbReference type="NCBI Taxonomy" id="347529"/>
    <lineage>
        <taxon>Eukaryota</taxon>
        <taxon>Viridiplantae</taxon>
        <taxon>Streptophyta</taxon>
        <taxon>Embryophyta</taxon>
        <taxon>Tracheophyta</taxon>
        <taxon>Spermatophyta</taxon>
        <taxon>Magnoliopsida</taxon>
        <taxon>eudicotyledons</taxon>
        <taxon>Gunneridae</taxon>
        <taxon>Pentapetalae</taxon>
        <taxon>asterids</taxon>
        <taxon>campanulids</taxon>
        <taxon>Asterales</taxon>
        <taxon>Asteraceae</taxon>
        <taxon>Carduoideae</taxon>
        <taxon>Cardueae</taxon>
        <taxon>Centaureinae</taxon>
        <taxon>Centaurea</taxon>
    </lineage>
</organism>
<evidence type="ECO:0000313" key="1">
    <source>
        <dbReference type="EMBL" id="KAJ9544467.1"/>
    </source>
</evidence>
<comment type="caution">
    <text evidence="1">The sequence shown here is derived from an EMBL/GenBank/DDBJ whole genome shotgun (WGS) entry which is preliminary data.</text>
</comment>
<protein>
    <recommendedName>
        <fullName evidence="3">Mitochondrial protein</fullName>
    </recommendedName>
</protein>
<name>A0AA38T427_9ASTR</name>
<dbReference type="EMBL" id="JARYMX010000006">
    <property type="protein sequence ID" value="KAJ9544467.1"/>
    <property type="molecule type" value="Genomic_DNA"/>
</dbReference>
<keyword evidence="2" id="KW-1185">Reference proteome</keyword>
<evidence type="ECO:0008006" key="3">
    <source>
        <dbReference type="Google" id="ProtNLM"/>
    </source>
</evidence>
<accession>A0AA38T427</accession>